<dbReference type="EMBL" id="CM041551">
    <property type="protein sequence ID" value="KAI3355348.1"/>
    <property type="molecule type" value="Genomic_DNA"/>
</dbReference>
<comment type="caution">
    <text evidence="1">The sequence shown here is derived from an EMBL/GenBank/DDBJ whole genome shotgun (WGS) entry which is preliminary data.</text>
</comment>
<proteinExistence type="predicted"/>
<accession>A0ACB8VJ99</accession>
<keyword evidence="2" id="KW-1185">Reference proteome</keyword>
<sequence length="216" mass="22732">MASPSPSSSPLSCSVCQMFSYSSASFSGNGTCNKCSLYVVLEARLTELEKRLGTNVSSYASVVSQSPVAGASRSSAGLASASTPPADPEQPGGWVTVRRRQSSKKSTKVHHQALRVSNKFSPLSDTPADKPSSGYWQLHSPTREVSSTGEHSQMHPWRPEGATSTQGFGPMFSPVKPLTAMVFGVELSQPCLVAVGIPPAPTPLSRPARLPACLAK</sequence>
<organism evidence="1 2">
    <name type="scientific">Scortum barcoo</name>
    <name type="common">barcoo grunter</name>
    <dbReference type="NCBI Taxonomy" id="214431"/>
    <lineage>
        <taxon>Eukaryota</taxon>
        <taxon>Metazoa</taxon>
        <taxon>Chordata</taxon>
        <taxon>Craniata</taxon>
        <taxon>Vertebrata</taxon>
        <taxon>Euteleostomi</taxon>
        <taxon>Actinopterygii</taxon>
        <taxon>Neopterygii</taxon>
        <taxon>Teleostei</taxon>
        <taxon>Neoteleostei</taxon>
        <taxon>Acanthomorphata</taxon>
        <taxon>Eupercaria</taxon>
        <taxon>Centrarchiformes</taxon>
        <taxon>Terapontoidei</taxon>
        <taxon>Terapontidae</taxon>
        <taxon>Scortum</taxon>
    </lineage>
</organism>
<protein>
    <submittedName>
        <fullName evidence="1">Uncharacterized protein</fullName>
    </submittedName>
</protein>
<evidence type="ECO:0000313" key="1">
    <source>
        <dbReference type="EMBL" id="KAI3355348.1"/>
    </source>
</evidence>
<gene>
    <name evidence="1" type="ORF">L3Q82_017890</name>
</gene>
<reference evidence="1" key="1">
    <citation type="submission" date="2022-04" db="EMBL/GenBank/DDBJ databases">
        <title>Jade perch genome.</title>
        <authorList>
            <person name="Chao B."/>
        </authorList>
    </citation>
    <scope>NUCLEOTIDE SEQUENCE</scope>
    <source>
        <strain evidence="1">CB-2022</strain>
    </source>
</reference>
<evidence type="ECO:0000313" key="2">
    <source>
        <dbReference type="Proteomes" id="UP000831701"/>
    </source>
</evidence>
<dbReference type="Proteomes" id="UP000831701">
    <property type="component" value="Chromosome 21"/>
</dbReference>
<name>A0ACB8VJ99_9TELE</name>